<comment type="caution">
    <text evidence="1">The sequence shown here is derived from an EMBL/GenBank/DDBJ whole genome shotgun (WGS) entry which is preliminary data.</text>
</comment>
<dbReference type="AlphaFoldDB" id="A0A9W4L518"/>
<sequence length="70" mass="7943">MVSILSFYYAGKDSNSDEVNIVESGQPQVIKLYGRKGYMGGGTMYLVVVWCLQKIRTIFKTFLAQKKDNN</sequence>
<accession>A0A9W4L518</accession>
<proteinExistence type="predicted"/>
<dbReference type="Proteomes" id="UP000789326">
    <property type="component" value="Unassembled WGS sequence"/>
</dbReference>
<reference evidence="1" key="1">
    <citation type="submission" date="2021-11" db="EMBL/GenBank/DDBJ databases">
        <authorList>
            <person name="Bulgarelli D."/>
        </authorList>
    </citation>
    <scope>NUCLEOTIDE SEQUENCE</scope>
    <source>
        <strain evidence="1">Bi133</strain>
    </source>
</reference>
<name>A0A9W4L518_9BACI</name>
<dbReference type="EMBL" id="CAKKMG010000157">
    <property type="protein sequence ID" value="CAH0314754.1"/>
    <property type="molecule type" value="Genomic_DNA"/>
</dbReference>
<evidence type="ECO:0000313" key="1">
    <source>
        <dbReference type="EMBL" id="CAH0314754.1"/>
    </source>
</evidence>
<gene>
    <name evidence="1" type="ORF">SRABI133_05088</name>
</gene>
<evidence type="ECO:0000313" key="2">
    <source>
        <dbReference type="Proteomes" id="UP000789326"/>
    </source>
</evidence>
<organism evidence="1 2">
    <name type="scientific">Peribacillus simplex</name>
    <dbReference type="NCBI Taxonomy" id="1478"/>
    <lineage>
        <taxon>Bacteria</taxon>
        <taxon>Bacillati</taxon>
        <taxon>Bacillota</taxon>
        <taxon>Bacilli</taxon>
        <taxon>Bacillales</taxon>
        <taxon>Bacillaceae</taxon>
        <taxon>Peribacillus</taxon>
    </lineage>
</organism>
<protein>
    <submittedName>
        <fullName evidence="1">Uncharacterized protein</fullName>
    </submittedName>
</protein>